<sequence length="472" mass="51207">MKKKRGLIAGTAAVAGVLAYATQPLWAQGREDEAAGFRARLGLQQSFGYGDNLNLGVPGSPTDPEQGSSATATTSVALDLSSITRTQRFNFQTGGAFRLADLPNGSRTPTGFVDPFATLSYSREGYDSQFDLDVSLDQSDISKSRPLWNFENEDNELLPPGDLANLQGTGERTSYSLATTLEIGKSAPIGFRFTAGASGVRYSNQSSNTLNDYDRQNAGLSTYFRFDPTMAVVVDLRYSRFTDDSPTPDEHTRTAEVGFDRQFARGSSLSARVGFSRVSSTNGNTASDGATGSLSYTQPLTDGSVNGRFSVTQATNGAITNATIRRSYTLPTGSFSFNLGATSLYGNSPRLVGGLNWARQMPTSQISVNLNRAVTSDSFNRDIFTTSLSARYSHDLTLYSSLYANLSYFVSDGTATTNRIERNDLSLGYQYELTEAWDLNAGLNLRMRDEATVGKARSNELFVSLSRRFDLN</sequence>
<feature type="signal peptide" evidence="2">
    <location>
        <begin position="1"/>
        <end position="27"/>
    </location>
</feature>
<reference evidence="3 4" key="1">
    <citation type="submission" date="2019-05" db="EMBL/GenBank/DDBJ databases">
        <title>Marivita sp. nov. isolated from sea sediment.</title>
        <authorList>
            <person name="Kim W."/>
        </authorList>
    </citation>
    <scope>NUCLEOTIDE SEQUENCE [LARGE SCALE GENOMIC DNA]</scope>
    <source>
        <strain evidence="3 4">CAU 1492</strain>
    </source>
</reference>
<comment type="caution">
    <text evidence="3">The sequence shown here is derived from an EMBL/GenBank/DDBJ whole genome shotgun (WGS) entry which is preliminary data.</text>
</comment>
<proteinExistence type="predicted"/>
<dbReference type="SUPFAM" id="SSF56935">
    <property type="entry name" value="Porins"/>
    <property type="match status" value="1"/>
</dbReference>
<evidence type="ECO:0000313" key="3">
    <source>
        <dbReference type="EMBL" id="TMV10556.1"/>
    </source>
</evidence>
<dbReference type="Proteomes" id="UP001191082">
    <property type="component" value="Unassembled WGS sequence"/>
</dbReference>
<evidence type="ECO:0000256" key="2">
    <source>
        <dbReference type="SAM" id="SignalP"/>
    </source>
</evidence>
<dbReference type="EMBL" id="VCPC01000004">
    <property type="protein sequence ID" value="TMV10556.1"/>
    <property type="molecule type" value="Genomic_DNA"/>
</dbReference>
<keyword evidence="2" id="KW-0732">Signal</keyword>
<feature type="chain" id="PRO_5045464186" description="Beta-barrel porin 2" evidence="2">
    <location>
        <begin position="28"/>
        <end position="472"/>
    </location>
</feature>
<feature type="region of interest" description="Disordered" evidence="1">
    <location>
        <begin position="54"/>
        <end position="73"/>
    </location>
</feature>
<dbReference type="RefSeq" id="WP_138865130.1">
    <property type="nucleotide sequence ID" value="NZ_VCPC01000004.1"/>
</dbReference>
<organism evidence="3 4">
    <name type="scientific">Arenibacterium halophilum</name>
    <dbReference type="NCBI Taxonomy" id="2583821"/>
    <lineage>
        <taxon>Bacteria</taxon>
        <taxon>Pseudomonadati</taxon>
        <taxon>Pseudomonadota</taxon>
        <taxon>Alphaproteobacteria</taxon>
        <taxon>Rhodobacterales</taxon>
        <taxon>Paracoccaceae</taxon>
        <taxon>Arenibacterium</taxon>
    </lineage>
</organism>
<protein>
    <recommendedName>
        <fullName evidence="5">Beta-barrel porin 2</fullName>
    </recommendedName>
</protein>
<gene>
    <name evidence="3" type="ORF">FGK64_17395</name>
</gene>
<name>A0ABY2X6Q1_9RHOB</name>
<keyword evidence="4" id="KW-1185">Reference proteome</keyword>
<evidence type="ECO:0000256" key="1">
    <source>
        <dbReference type="SAM" id="MobiDB-lite"/>
    </source>
</evidence>
<evidence type="ECO:0008006" key="5">
    <source>
        <dbReference type="Google" id="ProtNLM"/>
    </source>
</evidence>
<accession>A0ABY2X6Q1</accession>
<feature type="compositionally biased region" description="Polar residues" evidence="1">
    <location>
        <begin position="63"/>
        <end position="73"/>
    </location>
</feature>
<evidence type="ECO:0000313" key="4">
    <source>
        <dbReference type="Proteomes" id="UP001191082"/>
    </source>
</evidence>